<proteinExistence type="predicted"/>
<gene>
    <name evidence="5" type="ORF">NX720_20840</name>
</gene>
<dbReference type="Pfam" id="PF22352">
    <property type="entry name" value="K319L-like_PKD"/>
    <property type="match status" value="1"/>
</dbReference>
<dbReference type="Pfam" id="PF00182">
    <property type="entry name" value="Glyco_hydro_19"/>
    <property type="match status" value="1"/>
</dbReference>
<evidence type="ECO:0000313" key="5">
    <source>
        <dbReference type="EMBL" id="UYM15277.1"/>
    </source>
</evidence>
<dbReference type="PANTHER" id="PTHR22595:SF79">
    <property type="entry name" value="CHITINASE 12"/>
    <property type="match status" value="1"/>
</dbReference>
<evidence type="ECO:0000313" key="6">
    <source>
        <dbReference type="Proteomes" id="UP001163255"/>
    </source>
</evidence>
<name>A0ABY6GR99_9GAMM</name>
<keyword evidence="6" id="KW-1185">Reference proteome</keyword>
<dbReference type="Gene3D" id="2.60.40.10">
    <property type="entry name" value="Immunoglobulins"/>
    <property type="match status" value="1"/>
</dbReference>
<accession>A0ABY6GR99</accession>
<dbReference type="InterPro" id="IPR000726">
    <property type="entry name" value="Glyco_hydro_19_cat"/>
</dbReference>
<feature type="domain" description="Chitin-binding type-3" evidence="4">
    <location>
        <begin position="761"/>
        <end position="812"/>
    </location>
</feature>
<dbReference type="PANTHER" id="PTHR22595">
    <property type="entry name" value="CHITINASE-RELATED"/>
    <property type="match status" value="1"/>
</dbReference>
<dbReference type="Gene3D" id="1.10.530.10">
    <property type="match status" value="1"/>
</dbReference>
<reference evidence="5" key="1">
    <citation type="submission" date="2022-10" db="EMBL/GenBank/DDBJ databases">
        <title>Completed Genome Sequence of two octocoral isolated bacterium, Endozoicomonas euniceicola EF212T and Endozoicomonas gorgoniicola PS125T.</title>
        <authorList>
            <person name="Chiou Y.-J."/>
            <person name="Chen Y.-H."/>
        </authorList>
    </citation>
    <scope>NUCLEOTIDE SEQUENCE</scope>
    <source>
        <strain evidence="5">EF212</strain>
    </source>
</reference>
<dbReference type="SMART" id="SM00495">
    <property type="entry name" value="ChtBD3"/>
    <property type="match status" value="1"/>
</dbReference>
<keyword evidence="1" id="KW-0378">Hydrolase</keyword>
<dbReference type="InterPro" id="IPR003610">
    <property type="entry name" value="CBM5/12"/>
</dbReference>
<organism evidence="5 6">
    <name type="scientific">Endozoicomonas euniceicola</name>
    <dbReference type="NCBI Taxonomy" id="1234143"/>
    <lineage>
        <taxon>Bacteria</taxon>
        <taxon>Pseudomonadati</taxon>
        <taxon>Pseudomonadota</taxon>
        <taxon>Gammaproteobacteria</taxon>
        <taxon>Oceanospirillales</taxon>
        <taxon>Endozoicomonadaceae</taxon>
        <taxon>Endozoicomonas</taxon>
    </lineage>
</organism>
<dbReference type="EMBL" id="CP103300">
    <property type="protein sequence ID" value="UYM15277.1"/>
    <property type="molecule type" value="Genomic_DNA"/>
</dbReference>
<dbReference type="InterPro" id="IPR036573">
    <property type="entry name" value="CBM_sf_5/12"/>
</dbReference>
<keyword evidence="3" id="KW-1015">Disulfide bond</keyword>
<dbReference type="InterPro" id="IPR013783">
    <property type="entry name" value="Ig-like_fold"/>
</dbReference>
<dbReference type="CDD" id="cd00325">
    <property type="entry name" value="chitinase_GH19"/>
    <property type="match status" value="1"/>
</dbReference>
<dbReference type="RefSeq" id="WP_262597208.1">
    <property type="nucleotide sequence ID" value="NZ_CP103300.1"/>
</dbReference>
<dbReference type="Gene3D" id="2.10.10.20">
    <property type="entry name" value="Carbohydrate-binding module superfamily 5/12"/>
    <property type="match status" value="1"/>
</dbReference>
<evidence type="ECO:0000259" key="4">
    <source>
        <dbReference type="SMART" id="SM00495"/>
    </source>
</evidence>
<dbReference type="SUPFAM" id="SSF53955">
    <property type="entry name" value="Lysozyme-like"/>
    <property type="match status" value="1"/>
</dbReference>
<evidence type="ECO:0000256" key="1">
    <source>
        <dbReference type="ARBA" id="ARBA00022801"/>
    </source>
</evidence>
<dbReference type="Proteomes" id="UP001163255">
    <property type="component" value="Chromosome"/>
</dbReference>
<protein>
    <recommendedName>
        <fullName evidence="4">Chitin-binding type-3 domain-containing protein</fullName>
    </recommendedName>
</protein>
<dbReference type="SUPFAM" id="SSF51055">
    <property type="entry name" value="Carbohydrate binding domain"/>
    <property type="match status" value="1"/>
</dbReference>
<dbReference type="Gene3D" id="3.30.20.10">
    <property type="entry name" value="Endochitinase, domain 2"/>
    <property type="match status" value="1"/>
</dbReference>
<evidence type="ECO:0000256" key="2">
    <source>
        <dbReference type="ARBA" id="ARBA00022821"/>
    </source>
</evidence>
<dbReference type="InterPro" id="IPR023346">
    <property type="entry name" value="Lysozyme-like_dom_sf"/>
</dbReference>
<sequence length="820" mass="92680">MKNKYRSTLRTIFKALCLYVFSAPLVYALSPEYSLSEKQKYRQVYNFMILYVHKETERLSQPLLTETFSPGSGNMQFSKAEEPDNPEISKIRSLVTKGLSQFFKDRITQTQSPDEPGQKRILPPDQLNLAQLNEVAEREAKHDNYFNRLMREVTTKYKDKQEEIRHLNAVSKAKAGKPHVLDKNKVLEQRDAIIKTAEADNPMFGEARRDQRTLDNESVEAICPNGANNPENVKRVERILPSEKWDFIFPKRLKEYTYENFLKGIGKYPALCQTYADDKDSDAICTRALVTMFAHFTQETGAHIPGGEYPEWRQGLAYLREIGWTEKSENGYGICAPDLWQGKAYPCGKFPNGQYKSYFGRGAKQLSYNYNYGPFSISIYNNVRTLLNSPERVADTWLNLASAAFFYIFPAPPKPNMLSVMDGRWMPNQFDLESERSPGFGVTTMIINGGVECGGPVENAQSLNRIEYYKKIAEYLGLPIPKDEKLGCANMRQFDANSSAAINIYWDQDYTWNPNNKDGLSYRCKLVSYQTAYNAFIEGDYIKCLIDKFNVVIKDDSGIIPPRAYAGGDLNVMAPESGLRAVKLDGRASKAYGDNKITHWEWTEIGTGRRLDLTNQNNDVATVNVMPADTSQVYQFQLEITDNKGAKGIDTMSLMIDPYSCGTPISIELSSENKVASQKELQVTAMFSDPDIVGKVPHYQWSSSRQITLKPSEDNTFVSFTAPATKIAFDVSVSLVVTDNEGNQGSASKIIEVVPSSEGHYPAWKEGTHYHGGSRVSLDGQDYECRPFPFSGWCGQSAYHYQPGKGSHWRDAWIKIAKED</sequence>
<keyword evidence="2" id="KW-0611">Plant defense</keyword>
<evidence type="ECO:0000256" key="3">
    <source>
        <dbReference type="ARBA" id="ARBA00023157"/>
    </source>
</evidence>